<dbReference type="AlphaFoldDB" id="A0A1G6LRU4"/>
<dbReference type="GO" id="GO:0004106">
    <property type="term" value="F:chorismate mutase activity"/>
    <property type="evidence" value="ECO:0007669"/>
    <property type="project" value="UniProtKB-UniRule"/>
</dbReference>
<dbReference type="GO" id="GO:0009073">
    <property type="term" value="P:aromatic amino acid family biosynthetic process"/>
    <property type="evidence" value="ECO:0007669"/>
    <property type="project" value="UniProtKB-UniRule"/>
</dbReference>
<reference evidence="4 5" key="1">
    <citation type="submission" date="2016-10" db="EMBL/GenBank/DDBJ databases">
        <authorList>
            <person name="de Groot N.N."/>
        </authorList>
    </citation>
    <scope>NUCLEOTIDE SEQUENCE [LARGE SCALE GENOMIC DNA]</scope>
    <source>
        <strain evidence="4 5">DSM 45514</strain>
    </source>
</reference>
<proteinExistence type="predicted"/>
<feature type="binding site" evidence="2">
    <location>
        <position position="90"/>
    </location>
    <ligand>
        <name>prephenate</name>
        <dbReference type="ChEBI" id="CHEBI:29934"/>
    </ligand>
</feature>
<dbReference type="PIRSF" id="PIRSF005965">
    <property type="entry name" value="Chor_mut_AroH"/>
    <property type="match status" value="1"/>
</dbReference>
<dbReference type="NCBIfam" id="TIGR01796">
    <property type="entry name" value="CM_mono_aroH"/>
    <property type="match status" value="1"/>
</dbReference>
<dbReference type="GO" id="GO:0046417">
    <property type="term" value="P:chorismate metabolic process"/>
    <property type="evidence" value="ECO:0007669"/>
    <property type="project" value="TreeGrafter"/>
</dbReference>
<feature type="binding site" evidence="2">
    <location>
        <position position="108"/>
    </location>
    <ligand>
        <name>prephenate</name>
        <dbReference type="ChEBI" id="CHEBI:29934"/>
    </ligand>
</feature>
<dbReference type="RefSeq" id="WP_091568520.1">
    <property type="nucleotide sequence ID" value="NZ_FMZA01000008.1"/>
</dbReference>
<organism evidence="4 5">
    <name type="scientific">Melghirimyces thermohalophilus</name>
    <dbReference type="NCBI Taxonomy" id="1236220"/>
    <lineage>
        <taxon>Bacteria</taxon>
        <taxon>Bacillati</taxon>
        <taxon>Bacillota</taxon>
        <taxon>Bacilli</taxon>
        <taxon>Bacillales</taxon>
        <taxon>Thermoactinomycetaceae</taxon>
        <taxon>Melghirimyces</taxon>
    </lineage>
</organism>
<feature type="binding site" evidence="2">
    <location>
        <position position="7"/>
    </location>
    <ligand>
        <name>prephenate</name>
        <dbReference type="ChEBI" id="CHEBI:29934"/>
    </ligand>
</feature>
<dbReference type="GO" id="GO:0008652">
    <property type="term" value="P:amino acid biosynthetic process"/>
    <property type="evidence" value="ECO:0007669"/>
    <property type="project" value="UniProtKB-UniRule"/>
</dbReference>
<dbReference type="STRING" id="1236220.SAMN04488112_108100"/>
<keyword evidence="2 3" id="KW-0028">Amino-acid biosynthesis</keyword>
<dbReference type="InterPro" id="IPR035959">
    <property type="entry name" value="RutC-like_sf"/>
</dbReference>
<dbReference type="Gene3D" id="3.30.1330.40">
    <property type="entry name" value="RutC-like"/>
    <property type="match status" value="1"/>
</dbReference>
<dbReference type="PANTHER" id="PTHR21164:SF0">
    <property type="entry name" value="CHORISMATE MUTASE AROH"/>
    <property type="match status" value="1"/>
</dbReference>
<accession>A0A1G6LRU4</accession>
<dbReference type="InterPro" id="IPR008243">
    <property type="entry name" value="Chorismate_mutase_AroH"/>
</dbReference>
<dbReference type="EMBL" id="FMZA01000008">
    <property type="protein sequence ID" value="SDC45992.1"/>
    <property type="molecule type" value="Genomic_DNA"/>
</dbReference>
<dbReference type="Proteomes" id="UP000199387">
    <property type="component" value="Unassembled WGS sequence"/>
</dbReference>
<name>A0A1G6LRU4_9BACL</name>
<evidence type="ECO:0000313" key="4">
    <source>
        <dbReference type="EMBL" id="SDC45992.1"/>
    </source>
</evidence>
<dbReference type="SUPFAM" id="SSF55298">
    <property type="entry name" value="YjgF-like"/>
    <property type="match status" value="1"/>
</dbReference>
<dbReference type="OrthoDB" id="9802232at2"/>
<dbReference type="EC" id="5.4.99.5" evidence="1 3"/>
<dbReference type="PANTHER" id="PTHR21164">
    <property type="entry name" value="CHORISMATE MUTASE"/>
    <property type="match status" value="1"/>
</dbReference>
<dbReference type="UniPathway" id="UPA00120">
    <property type="reaction ID" value="UER00203"/>
</dbReference>
<comment type="catalytic activity">
    <reaction evidence="3">
        <text>chorismate = prephenate</text>
        <dbReference type="Rhea" id="RHEA:13897"/>
        <dbReference type="ChEBI" id="CHEBI:29748"/>
        <dbReference type="ChEBI" id="CHEBI:29934"/>
        <dbReference type="EC" id="5.4.99.5"/>
    </reaction>
</comment>
<evidence type="ECO:0000313" key="5">
    <source>
        <dbReference type="Proteomes" id="UP000199387"/>
    </source>
</evidence>
<dbReference type="PROSITE" id="PS51167">
    <property type="entry name" value="CHORISMATE_MUT_1"/>
    <property type="match status" value="1"/>
</dbReference>
<gene>
    <name evidence="4" type="ORF">SAMN04488112_108100</name>
</gene>
<dbReference type="CDD" id="cd02185">
    <property type="entry name" value="AroH"/>
    <property type="match status" value="1"/>
</dbReference>
<keyword evidence="3" id="KW-0413">Isomerase</keyword>
<keyword evidence="5" id="KW-1185">Reference proteome</keyword>
<keyword evidence="2 3" id="KW-0057">Aromatic amino acid biosynthesis</keyword>
<evidence type="ECO:0000256" key="1">
    <source>
        <dbReference type="NCBIfam" id="TIGR01796"/>
    </source>
</evidence>
<dbReference type="Pfam" id="PF07736">
    <property type="entry name" value="CM_1"/>
    <property type="match status" value="1"/>
</dbReference>
<evidence type="ECO:0000256" key="2">
    <source>
        <dbReference type="PIRSR" id="PIRSR005965-1"/>
    </source>
</evidence>
<protein>
    <recommendedName>
        <fullName evidence="1 3">chorismate mutase</fullName>
        <ecNumber evidence="1 3">5.4.99.5</ecNumber>
    </recommendedName>
</protein>
<evidence type="ECO:0000256" key="3">
    <source>
        <dbReference type="PROSITE-ProRule" id="PRU00514"/>
    </source>
</evidence>
<sequence>MSVRGIRGAITVTVNEEAPILRATRELLETMVTQNSILPEDVASVFVTMSPDLNATFPAKAIRTLPGWAAVPLMCSTEVDVPGSLARCIRLMVLVNTDRESTAIQHVYLGEARRLRPDLAEDSGG</sequence>